<feature type="region of interest" description="Disordered" evidence="1">
    <location>
        <begin position="281"/>
        <end position="314"/>
    </location>
</feature>
<evidence type="ECO:0000313" key="3">
    <source>
        <dbReference type="EMBL" id="KAL0339460.1"/>
    </source>
</evidence>
<evidence type="ECO:0000256" key="1">
    <source>
        <dbReference type="SAM" id="MobiDB-lite"/>
    </source>
</evidence>
<organism evidence="3">
    <name type="scientific">Sesamum angustifolium</name>
    <dbReference type="NCBI Taxonomy" id="2727405"/>
    <lineage>
        <taxon>Eukaryota</taxon>
        <taxon>Viridiplantae</taxon>
        <taxon>Streptophyta</taxon>
        <taxon>Embryophyta</taxon>
        <taxon>Tracheophyta</taxon>
        <taxon>Spermatophyta</taxon>
        <taxon>Magnoliopsida</taxon>
        <taxon>eudicotyledons</taxon>
        <taxon>Gunneridae</taxon>
        <taxon>Pentapetalae</taxon>
        <taxon>asterids</taxon>
        <taxon>lamiids</taxon>
        <taxon>Lamiales</taxon>
        <taxon>Pedaliaceae</taxon>
        <taxon>Sesamum</taxon>
    </lineage>
</organism>
<dbReference type="PANTHER" id="PTHR48258:SF3">
    <property type="entry name" value="FK506-BINDING PROTEIN 4-LIKE ISOFORM X1"/>
    <property type="match status" value="1"/>
</dbReference>
<evidence type="ECO:0000259" key="2">
    <source>
        <dbReference type="Pfam" id="PF13960"/>
    </source>
</evidence>
<dbReference type="AlphaFoldDB" id="A0AAW2N932"/>
<feature type="domain" description="DUF4218" evidence="2">
    <location>
        <begin position="106"/>
        <end position="219"/>
    </location>
</feature>
<accession>A0AAW2N932</accession>
<dbReference type="EMBL" id="JACGWK010000008">
    <property type="protein sequence ID" value="KAL0339460.1"/>
    <property type="molecule type" value="Genomic_DNA"/>
</dbReference>
<reference evidence="3" key="2">
    <citation type="journal article" date="2024" name="Plant">
        <title>Genomic evolution and insights into agronomic trait innovations of Sesamum species.</title>
        <authorList>
            <person name="Miao H."/>
            <person name="Wang L."/>
            <person name="Qu L."/>
            <person name="Liu H."/>
            <person name="Sun Y."/>
            <person name="Le M."/>
            <person name="Wang Q."/>
            <person name="Wei S."/>
            <person name="Zheng Y."/>
            <person name="Lin W."/>
            <person name="Duan Y."/>
            <person name="Cao H."/>
            <person name="Xiong S."/>
            <person name="Wang X."/>
            <person name="Wei L."/>
            <person name="Li C."/>
            <person name="Ma Q."/>
            <person name="Ju M."/>
            <person name="Zhao R."/>
            <person name="Li G."/>
            <person name="Mu C."/>
            <person name="Tian Q."/>
            <person name="Mei H."/>
            <person name="Zhang T."/>
            <person name="Gao T."/>
            <person name="Zhang H."/>
        </authorList>
    </citation>
    <scope>NUCLEOTIDE SEQUENCE</scope>
    <source>
        <strain evidence="3">G01</strain>
    </source>
</reference>
<comment type="caution">
    <text evidence="3">The sequence shown here is derived from an EMBL/GenBank/DDBJ whole genome shotgun (WGS) entry which is preliminary data.</text>
</comment>
<protein>
    <recommendedName>
        <fullName evidence="2">DUF4218 domain-containing protein</fullName>
    </recommendedName>
</protein>
<dbReference type="Pfam" id="PF13960">
    <property type="entry name" value="DUF4218"/>
    <property type="match status" value="1"/>
</dbReference>
<reference evidence="3" key="1">
    <citation type="submission" date="2020-06" db="EMBL/GenBank/DDBJ databases">
        <authorList>
            <person name="Li T."/>
            <person name="Hu X."/>
            <person name="Zhang T."/>
            <person name="Song X."/>
            <person name="Zhang H."/>
            <person name="Dai N."/>
            <person name="Sheng W."/>
            <person name="Hou X."/>
            <person name="Wei L."/>
        </authorList>
    </citation>
    <scope>NUCLEOTIDE SEQUENCE</scope>
    <source>
        <strain evidence="3">G01</strain>
        <tissue evidence="3">Leaf</tissue>
    </source>
</reference>
<feature type="compositionally biased region" description="Acidic residues" evidence="1">
    <location>
        <begin position="291"/>
        <end position="314"/>
    </location>
</feature>
<proteinExistence type="predicted"/>
<dbReference type="PANTHER" id="PTHR48258">
    <property type="entry name" value="DUF4218 DOMAIN-CONTAINING PROTEIN-RELATED"/>
    <property type="match status" value="1"/>
</dbReference>
<dbReference type="InterPro" id="IPR025452">
    <property type="entry name" value="DUF4218"/>
</dbReference>
<name>A0AAW2N932_9LAMI</name>
<gene>
    <name evidence="3" type="ORF">Sangu_1468100</name>
</gene>
<sequence length="314" mass="36352">MDIKGKTKDNMNARRDLKIICNRLALELDERRPNVMPKAVYTLGKERKTRVCEWIRGLKFLYGYASNIARYVDMTELRMHGMKSHDCHVFMQKLIPIAFHKIPSIICSSTLDVHKLHELENSVAIILCNLEKIFSPAFFDSMEYLFVHLSYEARIGGPVQLRWMYSFERFLHELKKKVKNKTPIEASIVEAYTVEKIGLFTSQYFKPDVQSERSMPQKNDECMSSNDGFQARRVVDDSKWTETVAYQLEEVVPVPIVAIDNQSYDLHNPIGLQVVLEAAGTSQRQLHENDDKNEDEDEDNSGDDETDDEEYEAT</sequence>